<dbReference type="SUPFAM" id="SSF46785">
    <property type="entry name" value="Winged helix' DNA-binding domain"/>
    <property type="match status" value="1"/>
</dbReference>
<dbReference type="InterPro" id="IPR000524">
    <property type="entry name" value="Tscrpt_reg_HTH_GntR"/>
</dbReference>
<proteinExistence type="predicted"/>
<keyword evidence="7" id="KW-1185">Reference proteome</keyword>
<name>A0ABU4HSU5_9ACTN</name>
<dbReference type="PANTHER" id="PTHR43537:SF24">
    <property type="entry name" value="GLUCONATE OPERON TRANSCRIPTIONAL REPRESSOR"/>
    <property type="match status" value="1"/>
</dbReference>
<dbReference type="Gene3D" id="1.20.120.530">
    <property type="entry name" value="GntR ligand-binding domain-like"/>
    <property type="match status" value="1"/>
</dbReference>
<dbReference type="Proteomes" id="UP001284601">
    <property type="component" value="Unassembled WGS sequence"/>
</dbReference>
<dbReference type="Gene3D" id="1.10.10.10">
    <property type="entry name" value="Winged helix-like DNA-binding domain superfamily/Winged helix DNA-binding domain"/>
    <property type="match status" value="1"/>
</dbReference>
<dbReference type="InterPro" id="IPR011711">
    <property type="entry name" value="GntR_C"/>
</dbReference>
<dbReference type="PANTHER" id="PTHR43537">
    <property type="entry name" value="TRANSCRIPTIONAL REGULATOR, GNTR FAMILY"/>
    <property type="match status" value="1"/>
</dbReference>
<organism evidence="6 7">
    <name type="scientific">Conexibacter stalactiti</name>
    <dbReference type="NCBI Taxonomy" id="1940611"/>
    <lineage>
        <taxon>Bacteria</taxon>
        <taxon>Bacillati</taxon>
        <taxon>Actinomycetota</taxon>
        <taxon>Thermoleophilia</taxon>
        <taxon>Solirubrobacterales</taxon>
        <taxon>Conexibacteraceae</taxon>
        <taxon>Conexibacter</taxon>
    </lineage>
</organism>
<keyword evidence="1" id="KW-0805">Transcription regulation</keyword>
<keyword evidence="3" id="KW-0804">Transcription</keyword>
<dbReference type="SUPFAM" id="SSF48008">
    <property type="entry name" value="GntR ligand-binding domain-like"/>
    <property type="match status" value="1"/>
</dbReference>
<protein>
    <submittedName>
        <fullName evidence="6">GntR family transcriptional regulator</fullName>
    </submittedName>
</protein>
<dbReference type="PROSITE" id="PS50949">
    <property type="entry name" value="HTH_GNTR"/>
    <property type="match status" value="1"/>
</dbReference>
<dbReference type="SMART" id="SM00345">
    <property type="entry name" value="HTH_GNTR"/>
    <property type="match status" value="1"/>
</dbReference>
<evidence type="ECO:0000259" key="5">
    <source>
        <dbReference type="PROSITE" id="PS50949"/>
    </source>
</evidence>
<dbReference type="InterPro" id="IPR036390">
    <property type="entry name" value="WH_DNA-bd_sf"/>
</dbReference>
<reference evidence="7" key="1">
    <citation type="submission" date="2023-07" db="EMBL/GenBank/DDBJ databases">
        <title>Conexibacter stalactiti sp. nov., isolated from stalactites in a lava cave and emended description of the genus Conexibacter.</title>
        <authorList>
            <person name="Lee S.D."/>
        </authorList>
    </citation>
    <scope>NUCLEOTIDE SEQUENCE [LARGE SCALE GENOMIC DNA]</scope>
    <source>
        <strain evidence="7">KCTC 39840</strain>
    </source>
</reference>
<comment type="caution">
    <text evidence="6">The sequence shown here is derived from an EMBL/GenBank/DDBJ whole genome shotgun (WGS) entry which is preliminary data.</text>
</comment>
<evidence type="ECO:0000313" key="6">
    <source>
        <dbReference type="EMBL" id="MDW5596310.1"/>
    </source>
</evidence>
<dbReference type="InterPro" id="IPR036388">
    <property type="entry name" value="WH-like_DNA-bd_sf"/>
</dbReference>
<evidence type="ECO:0000256" key="1">
    <source>
        <dbReference type="ARBA" id="ARBA00023015"/>
    </source>
</evidence>
<dbReference type="RefSeq" id="WP_318598692.1">
    <property type="nucleotide sequence ID" value="NZ_JAWSTH010000052.1"/>
</dbReference>
<keyword evidence="2" id="KW-0238">DNA-binding</keyword>
<dbReference type="InterPro" id="IPR008920">
    <property type="entry name" value="TF_FadR/GntR_C"/>
</dbReference>
<dbReference type="Pfam" id="PF07729">
    <property type="entry name" value="FCD"/>
    <property type="match status" value="1"/>
</dbReference>
<accession>A0ABU4HSU5</accession>
<sequence>MFSSGGEAYEAQVVSRPSRQTASDQAEEALFEAIMDGKIPPGAPLRLQELAQQLGMSIMPVREALRRLAGFGLVEIVAHKGAWVRPLTLEDLRDTYFTRISLESLALLAAADRFTPQQAAQARAALREQDAANRSGDRVGARDAHERFHFTLYRASGSEWLVRSLEPAWRNSERYRVESMRDPGHVRRRAEEHGRMLTALEAGDGRAAAALLASHLRSTADLVATRLGGGGR</sequence>
<evidence type="ECO:0000256" key="3">
    <source>
        <dbReference type="ARBA" id="ARBA00023163"/>
    </source>
</evidence>
<gene>
    <name evidence="6" type="ORF">R7226_18325</name>
</gene>
<dbReference type="SMART" id="SM00895">
    <property type="entry name" value="FCD"/>
    <property type="match status" value="1"/>
</dbReference>
<dbReference type="Pfam" id="PF00392">
    <property type="entry name" value="GntR"/>
    <property type="match status" value="1"/>
</dbReference>
<evidence type="ECO:0000313" key="7">
    <source>
        <dbReference type="Proteomes" id="UP001284601"/>
    </source>
</evidence>
<evidence type="ECO:0000256" key="2">
    <source>
        <dbReference type="ARBA" id="ARBA00023125"/>
    </source>
</evidence>
<evidence type="ECO:0000256" key="4">
    <source>
        <dbReference type="SAM" id="MobiDB-lite"/>
    </source>
</evidence>
<feature type="domain" description="HTH gntR-type" evidence="5">
    <location>
        <begin position="20"/>
        <end position="87"/>
    </location>
</feature>
<feature type="region of interest" description="Disordered" evidence="4">
    <location>
        <begin position="1"/>
        <end position="22"/>
    </location>
</feature>
<dbReference type="CDD" id="cd07377">
    <property type="entry name" value="WHTH_GntR"/>
    <property type="match status" value="1"/>
</dbReference>
<dbReference type="EMBL" id="JAWSTH010000052">
    <property type="protein sequence ID" value="MDW5596310.1"/>
    <property type="molecule type" value="Genomic_DNA"/>
</dbReference>